<proteinExistence type="predicted"/>
<reference evidence="1 2" key="1">
    <citation type="submission" date="2019-07" db="EMBL/GenBank/DDBJ databases">
        <title>Genomics analysis of Aphanomyces spp. identifies a new class of oomycete effector associated with host adaptation.</title>
        <authorList>
            <person name="Gaulin E."/>
        </authorList>
    </citation>
    <scope>NUCLEOTIDE SEQUENCE [LARGE SCALE GENOMIC DNA]</scope>
    <source>
        <strain evidence="1 2">ATCC 201684</strain>
    </source>
</reference>
<dbReference type="AlphaFoldDB" id="A0A6G0WXJ7"/>
<organism evidence="1 2">
    <name type="scientific">Aphanomyces euteiches</name>
    <dbReference type="NCBI Taxonomy" id="100861"/>
    <lineage>
        <taxon>Eukaryota</taxon>
        <taxon>Sar</taxon>
        <taxon>Stramenopiles</taxon>
        <taxon>Oomycota</taxon>
        <taxon>Saprolegniomycetes</taxon>
        <taxon>Saprolegniales</taxon>
        <taxon>Verrucalvaceae</taxon>
        <taxon>Aphanomyces</taxon>
    </lineage>
</organism>
<dbReference type="Proteomes" id="UP000481153">
    <property type="component" value="Unassembled WGS sequence"/>
</dbReference>
<sequence>MCSSMLNANAVKNDNDYAFAPLSPVSVDAIHEIVDVPCPRRVQFTTATTYVFPIALGASALPKETGAPVGMAWTHSSMYTTDLSKSRACKRGRVCKFKHAERIALLKTAGVDLREIASYCGEAIDIRQSRAEAIIEYRREKLRAREAEIESFDDEPTPKRRRMYYPTATMA</sequence>
<comment type="caution">
    <text evidence="1">The sequence shown here is derived from an EMBL/GenBank/DDBJ whole genome shotgun (WGS) entry which is preliminary data.</text>
</comment>
<name>A0A6G0WXJ7_9STRA</name>
<gene>
    <name evidence="1" type="ORF">Ae201684_010652</name>
</gene>
<evidence type="ECO:0008006" key="3">
    <source>
        <dbReference type="Google" id="ProtNLM"/>
    </source>
</evidence>
<protein>
    <recommendedName>
        <fullName evidence="3">C3H1-type domain-containing protein</fullName>
    </recommendedName>
</protein>
<accession>A0A6G0WXJ7</accession>
<dbReference type="EMBL" id="VJMJ01000136">
    <property type="protein sequence ID" value="KAF0732206.1"/>
    <property type="molecule type" value="Genomic_DNA"/>
</dbReference>
<evidence type="ECO:0000313" key="1">
    <source>
        <dbReference type="EMBL" id="KAF0732206.1"/>
    </source>
</evidence>
<keyword evidence="2" id="KW-1185">Reference proteome</keyword>
<dbReference type="VEuPathDB" id="FungiDB:AeMF1_010689"/>
<evidence type="ECO:0000313" key="2">
    <source>
        <dbReference type="Proteomes" id="UP000481153"/>
    </source>
</evidence>